<feature type="coiled-coil region" evidence="1">
    <location>
        <begin position="1"/>
        <end position="60"/>
    </location>
</feature>
<reference evidence="2" key="1">
    <citation type="journal article" date="2017" name="Nature">
        <title>The sunflower genome provides insights into oil metabolism, flowering and Asterid evolution.</title>
        <authorList>
            <person name="Badouin H."/>
            <person name="Gouzy J."/>
            <person name="Grassa C.J."/>
            <person name="Murat F."/>
            <person name="Staton S.E."/>
            <person name="Cottret L."/>
            <person name="Lelandais-Briere C."/>
            <person name="Owens G.L."/>
            <person name="Carrere S."/>
            <person name="Mayjonade B."/>
            <person name="Legrand L."/>
            <person name="Gill N."/>
            <person name="Kane N.C."/>
            <person name="Bowers J.E."/>
            <person name="Hubner S."/>
            <person name="Bellec A."/>
            <person name="Berard A."/>
            <person name="Berges H."/>
            <person name="Blanchet N."/>
            <person name="Boniface M.C."/>
            <person name="Brunel D."/>
            <person name="Catrice O."/>
            <person name="Chaidir N."/>
            <person name="Claudel C."/>
            <person name="Donnadieu C."/>
            <person name="Faraut T."/>
            <person name="Fievet G."/>
            <person name="Helmstetter N."/>
            <person name="King M."/>
            <person name="Knapp S.J."/>
            <person name="Lai Z."/>
            <person name="Le Paslier M.C."/>
            <person name="Lippi Y."/>
            <person name="Lorenzon L."/>
            <person name="Mandel J.R."/>
            <person name="Marage G."/>
            <person name="Marchand G."/>
            <person name="Marquand E."/>
            <person name="Bret-Mestries E."/>
            <person name="Morien E."/>
            <person name="Nambeesan S."/>
            <person name="Nguyen T."/>
            <person name="Pegot-Espagnet P."/>
            <person name="Pouilly N."/>
            <person name="Raftis F."/>
            <person name="Sallet E."/>
            <person name="Schiex T."/>
            <person name="Thomas J."/>
            <person name="Vandecasteele C."/>
            <person name="Vares D."/>
            <person name="Vear F."/>
            <person name="Vautrin S."/>
            <person name="Crespi M."/>
            <person name="Mangin B."/>
            <person name="Burke J.M."/>
            <person name="Salse J."/>
            <person name="Munos S."/>
            <person name="Vincourt P."/>
            <person name="Rieseberg L.H."/>
            <person name="Langlade N.B."/>
        </authorList>
    </citation>
    <scope>NUCLEOTIDE SEQUENCE</scope>
    <source>
        <tissue evidence="2">Leaves</tissue>
    </source>
</reference>
<gene>
    <name evidence="2" type="ORF">HanXRQr2_Chr15g0702381</name>
</gene>
<keyword evidence="1" id="KW-0175">Coiled coil</keyword>
<evidence type="ECO:0000313" key="2">
    <source>
        <dbReference type="EMBL" id="KAF5765314.1"/>
    </source>
</evidence>
<sequence>MQSQREAIVRLSGEKKELAEEAHRARVAFEKKENEYVERIAKLEDLAKQKVADCEAAERLLEEKVAECKASELLVEEVSVDCKLRIR</sequence>
<dbReference type="AlphaFoldDB" id="A0A9K3E1F0"/>
<dbReference type="EMBL" id="MNCJ02000330">
    <property type="protein sequence ID" value="KAF5765314.1"/>
    <property type="molecule type" value="Genomic_DNA"/>
</dbReference>
<evidence type="ECO:0000313" key="3">
    <source>
        <dbReference type="Proteomes" id="UP000215914"/>
    </source>
</evidence>
<reference evidence="2" key="2">
    <citation type="submission" date="2020-06" db="EMBL/GenBank/DDBJ databases">
        <title>Helianthus annuus Genome sequencing and assembly Release 2.</title>
        <authorList>
            <person name="Gouzy J."/>
            <person name="Langlade N."/>
            <person name="Munos S."/>
        </authorList>
    </citation>
    <scope>NUCLEOTIDE SEQUENCE</scope>
    <source>
        <tissue evidence="2">Leaves</tissue>
    </source>
</reference>
<proteinExistence type="predicted"/>
<organism evidence="2 3">
    <name type="scientific">Helianthus annuus</name>
    <name type="common">Common sunflower</name>
    <dbReference type="NCBI Taxonomy" id="4232"/>
    <lineage>
        <taxon>Eukaryota</taxon>
        <taxon>Viridiplantae</taxon>
        <taxon>Streptophyta</taxon>
        <taxon>Embryophyta</taxon>
        <taxon>Tracheophyta</taxon>
        <taxon>Spermatophyta</taxon>
        <taxon>Magnoliopsida</taxon>
        <taxon>eudicotyledons</taxon>
        <taxon>Gunneridae</taxon>
        <taxon>Pentapetalae</taxon>
        <taxon>asterids</taxon>
        <taxon>campanulids</taxon>
        <taxon>Asterales</taxon>
        <taxon>Asteraceae</taxon>
        <taxon>Asteroideae</taxon>
        <taxon>Heliantheae alliance</taxon>
        <taxon>Heliantheae</taxon>
        <taxon>Helianthus</taxon>
    </lineage>
</organism>
<dbReference type="Proteomes" id="UP000215914">
    <property type="component" value="Unassembled WGS sequence"/>
</dbReference>
<name>A0A9K3E1F0_HELAN</name>
<dbReference type="Gramene" id="mRNA:HanXRQr2_Chr15g0702381">
    <property type="protein sequence ID" value="mRNA:HanXRQr2_Chr15g0702381"/>
    <property type="gene ID" value="HanXRQr2_Chr15g0702381"/>
</dbReference>
<accession>A0A9K3E1F0</accession>
<evidence type="ECO:0000256" key="1">
    <source>
        <dbReference type="SAM" id="Coils"/>
    </source>
</evidence>
<protein>
    <submittedName>
        <fullName evidence="2">Uncharacterized protein</fullName>
    </submittedName>
</protein>
<comment type="caution">
    <text evidence="2">The sequence shown here is derived from an EMBL/GenBank/DDBJ whole genome shotgun (WGS) entry which is preliminary data.</text>
</comment>
<keyword evidence="3" id="KW-1185">Reference proteome</keyword>